<sequence>MSEDDAENTSTINLQFIVEIHHQILTTIECFGFRPHGRHANMPILFAYNTFMHRQRRKTGLIKRVVLSPFIVVAVEFVKCNFLNADRSDRG</sequence>
<protein>
    <submittedName>
        <fullName evidence="1">Uncharacterized protein</fullName>
    </submittedName>
</protein>
<keyword evidence="2" id="KW-1185">Reference proteome</keyword>
<evidence type="ECO:0000313" key="1">
    <source>
        <dbReference type="EMBL" id="QCD95409.1"/>
    </source>
</evidence>
<name>A0A4D6M291_VIGUN</name>
<dbReference type="AlphaFoldDB" id="A0A4D6M291"/>
<organism evidence="1 2">
    <name type="scientific">Vigna unguiculata</name>
    <name type="common">Cowpea</name>
    <dbReference type="NCBI Taxonomy" id="3917"/>
    <lineage>
        <taxon>Eukaryota</taxon>
        <taxon>Viridiplantae</taxon>
        <taxon>Streptophyta</taxon>
        <taxon>Embryophyta</taxon>
        <taxon>Tracheophyta</taxon>
        <taxon>Spermatophyta</taxon>
        <taxon>Magnoliopsida</taxon>
        <taxon>eudicotyledons</taxon>
        <taxon>Gunneridae</taxon>
        <taxon>Pentapetalae</taxon>
        <taxon>rosids</taxon>
        <taxon>fabids</taxon>
        <taxon>Fabales</taxon>
        <taxon>Fabaceae</taxon>
        <taxon>Papilionoideae</taxon>
        <taxon>50 kb inversion clade</taxon>
        <taxon>NPAAA clade</taxon>
        <taxon>indigoferoid/millettioid clade</taxon>
        <taxon>Phaseoleae</taxon>
        <taxon>Vigna</taxon>
    </lineage>
</organism>
<proteinExistence type="predicted"/>
<dbReference type="EMBL" id="CP039350">
    <property type="protein sequence ID" value="QCD95409.1"/>
    <property type="molecule type" value="Genomic_DNA"/>
</dbReference>
<reference evidence="1 2" key="1">
    <citation type="submission" date="2019-04" db="EMBL/GenBank/DDBJ databases">
        <title>An improved genome assembly and genetic linkage map for asparagus bean, Vigna unguiculata ssp. sesquipedialis.</title>
        <authorList>
            <person name="Xia Q."/>
            <person name="Zhang R."/>
            <person name="Dong Y."/>
        </authorList>
    </citation>
    <scope>NUCLEOTIDE SEQUENCE [LARGE SCALE GENOMIC DNA]</scope>
    <source>
        <tissue evidence="1">Leaf</tissue>
    </source>
</reference>
<dbReference type="Proteomes" id="UP000501690">
    <property type="component" value="Linkage Group LG6"/>
</dbReference>
<evidence type="ECO:0000313" key="2">
    <source>
        <dbReference type="Proteomes" id="UP000501690"/>
    </source>
</evidence>
<accession>A0A4D6M291</accession>
<gene>
    <name evidence="1" type="ORF">DEO72_LG6g102</name>
</gene>